<name>A0A377PXI3_9HELI</name>
<reference evidence="1 4" key="2">
    <citation type="submission" date="2018-06" db="EMBL/GenBank/DDBJ databases">
        <authorList>
            <consortium name="Pathogen Informatics"/>
            <person name="Doyle S."/>
        </authorList>
    </citation>
    <scope>NUCLEOTIDE SEQUENCE [LARGE SCALE GENOMIC DNA]</scope>
    <source>
        <strain evidence="1 4">NCTC12714</strain>
    </source>
</reference>
<dbReference type="EMBL" id="JRPD02000002">
    <property type="protein sequence ID" value="TLE01306.1"/>
    <property type="molecule type" value="Genomic_DNA"/>
</dbReference>
<organism evidence="1 4">
    <name type="scientific">Helicobacter muridarum</name>
    <dbReference type="NCBI Taxonomy" id="216"/>
    <lineage>
        <taxon>Bacteria</taxon>
        <taxon>Pseudomonadati</taxon>
        <taxon>Campylobacterota</taxon>
        <taxon>Epsilonproteobacteria</taxon>
        <taxon>Campylobacterales</taxon>
        <taxon>Helicobacteraceae</taxon>
        <taxon>Helicobacter</taxon>
    </lineage>
</organism>
<dbReference type="OrthoDB" id="5329504at2"/>
<reference evidence="2 3" key="1">
    <citation type="journal article" date="2014" name="Genome Announc.">
        <title>Draft genome sequences of eight enterohepatic helicobacter species isolated from both laboratory and wild rodents.</title>
        <authorList>
            <person name="Sheh A."/>
            <person name="Shen Z."/>
            <person name="Fox J.G."/>
        </authorList>
    </citation>
    <scope>NUCLEOTIDE SEQUENCE [LARGE SCALE GENOMIC DNA]</scope>
    <source>
        <strain evidence="2 3">ST1</strain>
    </source>
</reference>
<sequence length="185" mass="21507">MKYIVIIGICALQYMFAINETDDFIELREKFFKESFAQQYDLAKIQKDSKTKLEFIDFCAYPPDRSLVFGALDNGRFKGEKIKDLPFECNQNSGAKKFFIKNSDIQLAYNIFRLTIPLASFLQEKMPTGNKKIALQNGSISYIWQKSHKGITRLWVIYDSTTEMRTIIFTQNGTTTESILQYLTR</sequence>
<evidence type="ECO:0000313" key="2">
    <source>
        <dbReference type="EMBL" id="TLE01306.1"/>
    </source>
</evidence>
<protein>
    <submittedName>
        <fullName evidence="1">Uncharacterized protein</fullName>
    </submittedName>
</protein>
<evidence type="ECO:0000313" key="3">
    <source>
        <dbReference type="Proteomes" id="UP000029922"/>
    </source>
</evidence>
<dbReference type="Proteomes" id="UP000255139">
    <property type="component" value="Unassembled WGS sequence"/>
</dbReference>
<evidence type="ECO:0000313" key="1">
    <source>
        <dbReference type="EMBL" id="STQ87174.1"/>
    </source>
</evidence>
<dbReference type="Proteomes" id="UP000029922">
    <property type="component" value="Unassembled WGS sequence"/>
</dbReference>
<gene>
    <name evidence="2" type="ORF">LS73_001060</name>
    <name evidence="1" type="ORF">NCTC12714_01996</name>
</gene>
<dbReference type="EMBL" id="UGJE01000002">
    <property type="protein sequence ID" value="STQ87174.1"/>
    <property type="molecule type" value="Genomic_DNA"/>
</dbReference>
<keyword evidence="4" id="KW-1185">Reference proteome</keyword>
<dbReference type="AlphaFoldDB" id="A0A377PXI3"/>
<proteinExistence type="predicted"/>
<dbReference type="RefSeq" id="WP_052089896.1">
    <property type="nucleotide sequence ID" value="NZ_FZML01000017.1"/>
</dbReference>
<accession>A0A377PXI3</accession>
<evidence type="ECO:0000313" key="4">
    <source>
        <dbReference type="Proteomes" id="UP000255139"/>
    </source>
</evidence>